<sequence>MSVGTAHPRAGKGRTQAIGRLAAQRWGLELGGWEDAYFQGVSVPHNSTSFD</sequence>
<reference evidence="1" key="3">
    <citation type="submission" date="2010-09" db="EMBL/GenBank/DDBJ databases">
        <title>Annotation of Gaeumannomyces graminis var. tritici R3-111a-1.</title>
        <authorList>
            <consortium name="The Broad Institute Genome Sequencing Platform"/>
            <person name="Ma L.-J."/>
            <person name="Dead R."/>
            <person name="Young S.K."/>
            <person name="Zeng Q."/>
            <person name="Gargeya S."/>
            <person name="Fitzgerald M."/>
            <person name="Haas B."/>
            <person name="Abouelleil A."/>
            <person name="Alvarado L."/>
            <person name="Arachchi H.M."/>
            <person name="Berlin A."/>
            <person name="Brown A."/>
            <person name="Chapman S.B."/>
            <person name="Chen Z."/>
            <person name="Dunbar C."/>
            <person name="Freedman E."/>
            <person name="Gearin G."/>
            <person name="Gellesch M."/>
            <person name="Goldberg J."/>
            <person name="Griggs A."/>
            <person name="Gujja S."/>
            <person name="Heiman D."/>
            <person name="Howarth C."/>
            <person name="Larson L."/>
            <person name="Lui A."/>
            <person name="MacDonald P.J.P."/>
            <person name="Mehta T."/>
            <person name="Montmayeur A."/>
            <person name="Murphy C."/>
            <person name="Neiman D."/>
            <person name="Pearson M."/>
            <person name="Priest M."/>
            <person name="Roberts A."/>
            <person name="Saif S."/>
            <person name="Shea T."/>
            <person name="Shenoy N."/>
            <person name="Sisk P."/>
            <person name="Stolte C."/>
            <person name="Sykes S."/>
            <person name="Yandava C."/>
            <person name="Wortman J."/>
            <person name="Nusbaum C."/>
            <person name="Birren B."/>
        </authorList>
    </citation>
    <scope>NUCLEOTIDE SEQUENCE</scope>
    <source>
        <strain evidence="1">R3-111a-1</strain>
    </source>
</reference>
<reference evidence="3" key="1">
    <citation type="submission" date="2010-07" db="EMBL/GenBank/DDBJ databases">
        <title>The genome sequence of Gaeumannomyces graminis var. tritici strain R3-111a-1.</title>
        <authorList>
            <consortium name="The Broad Institute Genome Sequencing Platform"/>
            <person name="Ma L.-J."/>
            <person name="Dead R."/>
            <person name="Young S."/>
            <person name="Zeng Q."/>
            <person name="Koehrsen M."/>
            <person name="Alvarado L."/>
            <person name="Berlin A."/>
            <person name="Chapman S.B."/>
            <person name="Chen Z."/>
            <person name="Freedman E."/>
            <person name="Gellesch M."/>
            <person name="Goldberg J."/>
            <person name="Griggs A."/>
            <person name="Gujja S."/>
            <person name="Heilman E.R."/>
            <person name="Heiman D."/>
            <person name="Hepburn T."/>
            <person name="Howarth C."/>
            <person name="Jen D."/>
            <person name="Larson L."/>
            <person name="Mehta T."/>
            <person name="Neiman D."/>
            <person name="Pearson M."/>
            <person name="Roberts A."/>
            <person name="Saif S."/>
            <person name="Shea T."/>
            <person name="Shenoy N."/>
            <person name="Sisk P."/>
            <person name="Stolte C."/>
            <person name="Sykes S."/>
            <person name="Walk T."/>
            <person name="White J."/>
            <person name="Yandava C."/>
            <person name="Haas B."/>
            <person name="Nusbaum C."/>
            <person name="Birren B."/>
        </authorList>
    </citation>
    <scope>NUCLEOTIDE SEQUENCE [LARGE SCALE GENOMIC DNA]</scope>
    <source>
        <strain evidence="3">R3-111a-1</strain>
    </source>
</reference>
<reference evidence="2" key="5">
    <citation type="submission" date="2018-04" db="UniProtKB">
        <authorList>
            <consortium name="EnsemblFungi"/>
        </authorList>
    </citation>
    <scope>IDENTIFICATION</scope>
    <source>
        <strain evidence="2">R3-111a-1</strain>
    </source>
</reference>
<evidence type="ECO:0000313" key="1">
    <source>
        <dbReference type="EMBL" id="EJT77801.1"/>
    </source>
</evidence>
<name>J3NNP9_GAET3</name>
<organism evidence="1">
    <name type="scientific">Gaeumannomyces tritici (strain R3-111a-1)</name>
    <name type="common">Wheat and barley take-all root rot fungus</name>
    <name type="synonym">Gaeumannomyces graminis var. tritici</name>
    <dbReference type="NCBI Taxonomy" id="644352"/>
    <lineage>
        <taxon>Eukaryota</taxon>
        <taxon>Fungi</taxon>
        <taxon>Dikarya</taxon>
        <taxon>Ascomycota</taxon>
        <taxon>Pezizomycotina</taxon>
        <taxon>Sordariomycetes</taxon>
        <taxon>Sordariomycetidae</taxon>
        <taxon>Magnaporthales</taxon>
        <taxon>Magnaporthaceae</taxon>
        <taxon>Gaeumannomyces</taxon>
    </lineage>
</organism>
<dbReference type="VEuPathDB" id="FungiDB:GGTG_02906"/>
<reference evidence="2" key="4">
    <citation type="journal article" date="2015" name="G3 (Bethesda)">
        <title>Genome sequences of three phytopathogenic species of the Magnaporthaceae family of fungi.</title>
        <authorList>
            <person name="Okagaki L.H."/>
            <person name="Nunes C.C."/>
            <person name="Sailsbery J."/>
            <person name="Clay B."/>
            <person name="Brown D."/>
            <person name="John T."/>
            <person name="Oh Y."/>
            <person name="Young N."/>
            <person name="Fitzgerald M."/>
            <person name="Haas B.J."/>
            <person name="Zeng Q."/>
            <person name="Young S."/>
            <person name="Adiconis X."/>
            <person name="Fan L."/>
            <person name="Levin J.Z."/>
            <person name="Mitchell T.K."/>
            <person name="Okubara P.A."/>
            <person name="Farman M.L."/>
            <person name="Kohn L.M."/>
            <person name="Birren B."/>
            <person name="Ma L.-J."/>
            <person name="Dean R.A."/>
        </authorList>
    </citation>
    <scope>NUCLEOTIDE SEQUENCE</scope>
    <source>
        <strain evidence="2">R3-111a-1</strain>
    </source>
</reference>
<dbReference type="AlphaFoldDB" id="J3NNP9"/>
<evidence type="ECO:0000313" key="2">
    <source>
        <dbReference type="EnsemblFungi" id="EJT77801"/>
    </source>
</evidence>
<protein>
    <submittedName>
        <fullName evidence="1 2">Uncharacterized protein</fullName>
    </submittedName>
</protein>
<dbReference type="EMBL" id="GL385396">
    <property type="protein sequence ID" value="EJT77801.1"/>
    <property type="molecule type" value="Genomic_DNA"/>
</dbReference>
<gene>
    <name evidence="2" type="primary">20343364</name>
    <name evidence="1" type="ORF">GGTG_02906</name>
</gene>
<dbReference type="EnsemblFungi" id="EJT77801">
    <property type="protein sequence ID" value="EJT77801"/>
    <property type="gene ID" value="GGTG_02906"/>
</dbReference>
<accession>J3NNP9</accession>
<keyword evidence="3" id="KW-1185">Reference proteome</keyword>
<evidence type="ECO:0000313" key="3">
    <source>
        <dbReference type="Proteomes" id="UP000006039"/>
    </source>
</evidence>
<dbReference type="GeneID" id="20343364"/>
<dbReference type="Proteomes" id="UP000006039">
    <property type="component" value="Unassembled WGS sequence"/>
</dbReference>
<dbReference type="RefSeq" id="XP_009218946.1">
    <property type="nucleotide sequence ID" value="XM_009220682.1"/>
</dbReference>
<proteinExistence type="predicted"/>
<dbReference type="HOGENOM" id="CLU_3106463_0_0_1"/>
<reference evidence="1" key="2">
    <citation type="submission" date="2010-07" db="EMBL/GenBank/DDBJ databases">
        <authorList>
            <consortium name="The Broad Institute Genome Sequencing Platform"/>
            <consortium name="Broad Institute Genome Sequencing Center for Infectious Disease"/>
            <person name="Ma L.-J."/>
            <person name="Dead R."/>
            <person name="Young S."/>
            <person name="Zeng Q."/>
            <person name="Koehrsen M."/>
            <person name="Alvarado L."/>
            <person name="Berlin A."/>
            <person name="Chapman S.B."/>
            <person name="Chen Z."/>
            <person name="Freedman E."/>
            <person name="Gellesch M."/>
            <person name="Goldberg J."/>
            <person name="Griggs A."/>
            <person name="Gujja S."/>
            <person name="Heilman E.R."/>
            <person name="Heiman D."/>
            <person name="Hepburn T."/>
            <person name="Howarth C."/>
            <person name="Jen D."/>
            <person name="Larson L."/>
            <person name="Mehta T."/>
            <person name="Neiman D."/>
            <person name="Pearson M."/>
            <person name="Roberts A."/>
            <person name="Saif S."/>
            <person name="Shea T."/>
            <person name="Shenoy N."/>
            <person name="Sisk P."/>
            <person name="Stolte C."/>
            <person name="Sykes S."/>
            <person name="Walk T."/>
            <person name="White J."/>
            <person name="Yandava C."/>
            <person name="Haas B."/>
            <person name="Nusbaum C."/>
            <person name="Birren B."/>
        </authorList>
    </citation>
    <scope>NUCLEOTIDE SEQUENCE</scope>
    <source>
        <strain evidence="1">R3-111a-1</strain>
    </source>
</reference>